<sequence length="65" mass="7462">MIKHGHTETVSYDGGDENSSYTRTYKHKHLFDHAAHTHLNMLQDIVPIVRVGRDVLRKGDDPDVH</sequence>
<protein>
    <submittedName>
        <fullName evidence="1">Uncharacterized protein</fullName>
    </submittedName>
</protein>
<organism evidence="1">
    <name type="scientific">marine sediment metagenome</name>
    <dbReference type="NCBI Taxonomy" id="412755"/>
    <lineage>
        <taxon>unclassified sequences</taxon>
        <taxon>metagenomes</taxon>
        <taxon>ecological metagenomes</taxon>
    </lineage>
</organism>
<dbReference type="EMBL" id="LAZR01049402">
    <property type="protein sequence ID" value="KKK89733.1"/>
    <property type="molecule type" value="Genomic_DNA"/>
</dbReference>
<dbReference type="AlphaFoldDB" id="A0A0F8Z7M4"/>
<comment type="caution">
    <text evidence="1">The sequence shown here is derived from an EMBL/GenBank/DDBJ whole genome shotgun (WGS) entry which is preliminary data.</text>
</comment>
<reference evidence="1" key="1">
    <citation type="journal article" date="2015" name="Nature">
        <title>Complex archaea that bridge the gap between prokaryotes and eukaryotes.</title>
        <authorList>
            <person name="Spang A."/>
            <person name="Saw J.H."/>
            <person name="Jorgensen S.L."/>
            <person name="Zaremba-Niedzwiedzka K."/>
            <person name="Martijn J."/>
            <person name="Lind A.E."/>
            <person name="van Eijk R."/>
            <person name="Schleper C."/>
            <person name="Guy L."/>
            <person name="Ettema T.J."/>
        </authorList>
    </citation>
    <scope>NUCLEOTIDE SEQUENCE</scope>
</reference>
<name>A0A0F8Z7M4_9ZZZZ</name>
<gene>
    <name evidence="1" type="ORF">LCGC14_2730150</name>
</gene>
<evidence type="ECO:0000313" key="1">
    <source>
        <dbReference type="EMBL" id="KKK89733.1"/>
    </source>
</evidence>
<accession>A0A0F8Z7M4</accession>
<proteinExistence type="predicted"/>